<dbReference type="GO" id="GO:0042796">
    <property type="term" value="P:snRNA transcription by RNA polymerase III"/>
    <property type="evidence" value="ECO:0007669"/>
    <property type="project" value="TreeGrafter"/>
</dbReference>
<feature type="compositionally biased region" description="Polar residues" evidence="7">
    <location>
        <begin position="873"/>
        <end position="891"/>
    </location>
</feature>
<keyword evidence="8" id="KW-0812">Transmembrane</keyword>
<dbReference type="GO" id="GO:0019185">
    <property type="term" value="C:snRNA-activating protein complex"/>
    <property type="evidence" value="ECO:0007669"/>
    <property type="project" value="TreeGrafter"/>
</dbReference>
<dbReference type="Proteomes" id="UP001187682">
    <property type="component" value="Unassembled WGS sequence"/>
</dbReference>
<evidence type="ECO:0000256" key="4">
    <source>
        <dbReference type="ARBA" id="ARBA00023163"/>
    </source>
</evidence>
<evidence type="ECO:0000313" key="12">
    <source>
        <dbReference type="EMBL" id="SPO06318.1"/>
    </source>
</evidence>
<dbReference type="EMBL" id="ONZQ02000015">
    <property type="protein sequence ID" value="SPO06318.1"/>
    <property type="molecule type" value="Genomic_DNA"/>
</dbReference>
<keyword evidence="1" id="KW-0677">Repeat</keyword>
<dbReference type="GO" id="GO:0001006">
    <property type="term" value="F:RNA polymerase III type 3 promoter sequence-specific DNA binding"/>
    <property type="evidence" value="ECO:0007669"/>
    <property type="project" value="TreeGrafter"/>
</dbReference>
<dbReference type="GO" id="GO:0000978">
    <property type="term" value="F:RNA polymerase II cis-regulatory region sequence-specific DNA binding"/>
    <property type="evidence" value="ECO:0007669"/>
    <property type="project" value="TreeGrafter"/>
</dbReference>
<feature type="region of interest" description="Disordered" evidence="7">
    <location>
        <begin position="631"/>
        <end position="650"/>
    </location>
</feature>
<evidence type="ECO:0000256" key="2">
    <source>
        <dbReference type="ARBA" id="ARBA00023015"/>
    </source>
</evidence>
<dbReference type="SUPFAM" id="SSF46689">
    <property type="entry name" value="Homeodomain-like"/>
    <property type="match status" value="2"/>
</dbReference>
<evidence type="ECO:0000256" key="3">
    <source>
        <dbReference type="ARBA" id="ARBA00023125"/>
    </source>
</evidence>
<evidence type="ECO:0000259" key="10">
    <source>
        <dbReference type="PROSITE" id="PS50090"/>
    </source>
</evidence>
<feature type="region of interest" description="Disordered" evidence="7">
    <location>
        <begin position="1011"/>
        <end position="1039"/>
    </location>
</feature>
<proteinExistence type="predicted"/>
<dbReference type="InterPro" id="IPR002110">
    <property type="entry name" value="Ankyrin_rpt"/>
</dbReference>
<evidence type="ECO:0000256" key="8">
    <source>
        <dbReference type="SAM" id="Phobius"/>
    </source>
</evidence>
<dbReference type="Pfam" id="PF00249">
    <property type="entry name" value="Myb_DNA-binding"/>
    <property type="match status" value="1"/>
</dbReference>
<dbReference type="PROSITE" id="PS50297">
    <property type="entry name" value="ANK_REP_REGION"/>
    <property type="match status" value="1"/>
</dbReference>
<feature type="signal peptide" evidence="9">
    <location>
        <begin position="1"/>
        <end position="23"/>
    </location>
</feature>
<sequence>MNLSTAFALAAFVALSKLMGVTASSSTYGTMDPDELYYGDYEEAQSPMVELLEKSTNRTEFTAGSLTIVRGWPSTGGFYTLSCDGVELEFLSLDRFEPTPRSQDPAEEDAFCANMRKLGAHWYSSEEELVADSLRGAYETNFMVKAFGWPADGGVWALKMPYMDSEMKGIGRIRNAFSMEESPRSWNGVSPDFPSGAKVLWIHGPAGFGKTIPKVVRDAFLAARSWTSQLVSQHDGAFQYVLQRQEVDTDPSATRHTITSLFENLVRLVPECTFVLDGLDECVHLDGTSTSVANFLHATTNAIAGTATRILIISRFLADVQRALKRDDRVTLSEYKLGPDDVQPDIAAYSRDIVDRKLSNKNPVLRSSLSGAIDARCERDTSFGSGCRENPCGGACPRDSWREAVEETPTELDRVYDHNWKRIDQIREADRRRACALLRWDAFGLRPLAIEEVAEAVVIEESDCDDLAVEDLYDTVDDDYTDSEILGLYRPLLEVKTDHLDMSRGPMDFAPTALYKVGLCFISLPSIWKQKSSCNPTIGTKFLSYAASSWHRHVLSGEEPIKTSGALYQAVKLELMDLVALLVQSKKCDVNEGSDRGMSPVVVASASGVVAVVKLLLEKGADITKDSPAVTPAFTPAASTEDGGGGGGPNSGVTRWARRSWTAWEDQTLISRIAQFGDGAGARGRWGEIAQDIPGRTPKACRKRWLHSLDPSLRKGKWTEEEDRILLEAYARLGPAWNEIAHLIPGRKDDQCSKRHRGILGPLAKNRLSDWTKEEDRILTNGVRDLGHSWTSVAARLPGRPPLTCRNRWRHLCRQNPSLRTGDEQQTSPGSGQPSQESDTPGQSASPGISREGDNLERPFNFQDPIGMGMHEVTTSQPMDTSSSHVTSQVQPGPDPMIGRYAQLPFSHVGQDESAATSAHGGLLNTTTTTGFQGFPDMNFGDADYWNLDSAMSDSGTGLAVGASLDATLQRQPSTSASMQALETTAAPTQLPQGPPAADLHTDYAALEAAAETASRRGQQLPSIAEEPRNQPGAPRAGIEGETTITTIITIITIITTITTTTTIIIITIKMNPVWLSAFTQCVKTKSIVENGYLCGIEIPQRAVPWGEVSSGDSLSTTLKWGRPTLYSDGIIIFARSWSWRMFSR</sequence>
<dbReference type="AlphaFoldDB" id="A0AAE8N6Q0"/>
<keyword evidence="9" id="KW-0732">Signal</keyword>
<dbReference type="InterPro" id="IPR001005">
    <property type="entry name" value="SANT/Myb"/>
</dbReference>
<keyword evidence="8" id="KW-0472">Membrane</keyword>
<name>A0AAE8N6Q0_9PEZI</name>
<feature type="transmembrane region" description="Helical" evidence="8">
    <location>
        <begin position="1045"/>
        <end position="1069"/>
    </location>
</feature>
<feature type="domain" description="HTH myb-type" evidence="11">
    <location>
        <begin position="710"/>
        <end position="764"/>
    </location>
</feature>
<evidence type="ECO:0000256" key="1">
    <source>
        <dbReference type="ARBA" id="ARBA00022737"/>
    </source>
</evidence>
<evidence type="ECO:0000256" key="6">
    <source>
        <dbReference type="PROSITE-ProRule" id="PRU00023"/>
    </source>
</evidence>
<keyword evidence="2" id="KW-0805">Transcription regulation</keyword>
<comment type="caution">
    <text evidence="12">The sequence shown here is derived from an EMBL/GenBank/DDBJ whole genome shotgun (WGS) entry which is preliminary data.</text>
</comment>
<dbReference type="PANTHER" id="PTHR46621">
    <property type="entry name" value="SNRNA-ACTIVATING PROTEIN COMPLEX SUBUNIT 4"/>
    <property type="match status" value="1"/>
</dbReference>
<gene>
    <name evidence="12" type="ORF">DNG_09007</name>
</gene>
<feature type="chain" id="PRO_5042161479" evidence="9">
    <location>
        <begin position="24"/>
        <end position="1145"/>
    </location>
</feature>
<feature type="domain" description="HTH myb-type" evidence="11">
    <location>
        <begin position="771"/>
        <end position="817"/>
    </location>
</feature>
<dbReference type="SUPFAM" id="SSF48403">
    <property type="entry name" value="Ankyrin repeat"/>
    <property type="match status" value="1"/>
</dbReference>
<feature type="compositionally biased region" description="Low complexity" evidence="7">
    <location>
        <begin position="824"/>
        <end position="838"/>
    </location>
</feature>
<organism evidence="12 13">
    <name type="scientific">Cephalotrichum gorgonifer</name>
    <dbReference type="NCBI Taxonomy" id="2041049"/>
    <lineage>
        <taxon>Eukaryota</taxon>
        <taxon>Fungi</taxon>
        <taxon>Dikarya</taxon>
        <taxon>Ascomycota</taxon>
        <taxon>Pezizomycotina</taxon>
        <taxon>Sordariomycetes</taxon>
        <taxon>Hypocreomycetidae</taxon>
        <taxon>Microascales</taxon>
        <taxon>Microascaceae</taxon>
        <taxon>Cephalotrichum</taxon>
    </lineage>
</organism>
<feature type="domain" description="Myb-like" evidence="10">
    <location>
        <begin position="769"/>
        <end position="813"/>
    </location>
</feature>
<feature type="region of interest" description="Disordered" evidence="7">
    <location>
        <begin position="816"/>
        <end position="891"/>
    </location>
</feature>
<dbReference type="Pfam" id="PF24883">
    <property type="entry name" value="NPHP3_N"/>
    <property type="match status" value="1"/>
</dbReference>
<evidence type="ECO:0000256" key="7">
    <source>
        <dbReference type="SAM" id="MobiDB-lite"/>
    </source>
</evidence>
<keyword evidence="13" id="KW-1185">Reference proteome</keyword>
<dbReference type="SMART" id="SM00717">
    <property type="entry name" value="SANT"/>
    <property type="match status" value="3"/>
</dbReference>
<feature type="domain" description="Myb-like" evidence="10">
    <location>
        <begin position="710"/>
        <end position="760"/>
    </location>
</feature>
<dbReference type="PROSITE" id="PS50090">
    <property type="entry name" value="MYB_LIKE"/>
    <property type="match status" value="3"/>
</dbReference>
<evidence type="ECO:0000256" key="9">
    <source>
        <dbReference type="SAM" id="SignalP"/>
    </source>
</evidence>
<dbReference type="Pfam" id="PF13921">
    <property type="entry name" value="Myb_DNA-bind_6"/>
    <property type="match status" value="1"/>
</dbReference>
<evidence type="ECO:0000313" key="13">
    <source>
        <dbReference type="Proteomes" id="UP001187682"/>
    </source>
</evidence>
<dbReference type="InterPro" id="IPR036770">
    <property type="entry name" value="Ankyrin_rpt-contain_sf"/>
</dbReference>
<evidence type="ECO:0000259" key="11">
    <source>
        <dbReference type="PROSITE" id="PS51294"/>
    </source>
</evidence>
<dbReference type="Gene3D" id="1.10.10.60">
    <property type="entry name" value="Homeodomain-like"/>
    <property type="match status" value="3"/>
</dbReference>
<keyword evidence="6" id="KW-0040">ANK repeat</keyword>
<feature type="repeat" description="ANK" evidence="6">
    <location>
        <begin position="596"/>
        <end position="628"/>
    </location>
</feature>
<keyword evidence="4" id="KW-0804">Transcription</keyword>
<keyword evidence="3" id="KW-0238">DNA-binding</keyword>
<dbReference type="InterPro" id="IPR017930">
    <property type="entry name" value="Myb_dom"/>
</dbReference>
<dbReference type="InterPro" id="IPR056884">
    <property type="entry name" value="NPHP3-like_N"/>
</dbReference>
<dbReference type="PANTHER" id="PTHR46621:SF1">
    <property type="entry name" value="SNRNA-ACTIVATING PROTEIN COMPLEX SUBUNIT 4"/>
    <property type="match status" value="1"/>
</dbReference>
<dbReference type="InterPro" id="IPR009057">
    <property type="entry name" value="Homeodomain-like_sf"/>
</dbReference>
<keyword evidence="8" id="KW-1133">Transmembrane helix</keyword>
<evidence type="ECO:0000256" key="5">
    <source>
        <dbReference type="ARBA" id="ARBA00023242"/>
    </source>
</evidence>
<dbReference type="PROSITE" id="PS51294">
    <property type="entry name" value="HTH_MYB"/>
    <property type="match status" value="3"/>
</dbReference>
<dbReference type="CDD" id="cd00167">
    <property type="entry name" value="SANT"/>
    <property type="match status" value="3"/>
</dbReference>
<dbReference type="SMART" id="SM00248">
    <property type="entry name" value="ANK"/>
    <property type="match status" value="2"/>
</dbReference>
<feature type="domain" description="Myb-like" evidence="10">
    <location>
        <begin position="658"/>
        <end position="709"/>
    </location>
</feature>
<reference evidence="12" key="1">
    <citation type="submission" date="2018-03" db="EMBL/GenBank/DDBJ databases">
        <authorList>
            <person name="Guldener U."/>
        </authorList>
    </citation>
    <scope>NUCLEOTIDE SEQUENCE</scope>
</reference>
<protein>
    <submittedName>
        <fullName evidence="12">Uncharacterized protein</fullName>
    </submittedName>
</protein>
<dbReference type="InterPro" id="IPR051575">
    <property type="entry name" value="Myb-like_DNA-bd"/>
</dbReference>
<accession>A0AAE8N6Q0</accession>
<dbReference type="Gene3D" id="1.25.40.20">
    <property type="entry name" value="Ankyrin repeat-containing domain"/>
    <property type="match status" value="1"/>
</dbReference>
<keyword evidence="5" id="KW-0539">Nucleus</keyword>
<feature type="domain" description="HTH myb-type" evidence="11">
    <location>
        <begin position="658"/>
        <end position="705"/>
    </location>
</feature>
<dbReference type="GO" id="GO:0042795">
    <property type="term" value="P:snRNA transcription by RNA polymerase II"/>
    <property type="evidence" value="ECO:0007669"/>
    <property type="project" value="TreeGrafter"/>
</dbReference>
<dbReference type="PROSITE" id="PS50088">
    <property type="entry name" value="ANK_REPEAT"/>
    <property type="match status" value="1"/>
</dbReference>